<reference evidence="1" key="1">
    <citation type="submission" date="2021-06" db="EMBL/GenBank/DDBJ databases">
        <authorList>
            <person name="Kallberg Y."/>
            <person name="Tangrot J."/>
            <person name="Rosling A."/>
        </authorList>
    </citation>
    <scope>NUCLEOTIDE SEQUENCE</scope>
    <source>
        <strain evidence="1">28 12/20/2015</strain>
    </source>
</reference>
<name>A0ACA9R7S0_9GLOM</name>
<comment type="caution">
    <text evidence="1">The sequence shown here is derived from an EMBL/GenBank/DDBJ whole genome shotgun (WGS) entry which is preliminary data.</text>
</comment>
<evidence type="ECO:0000313" key="1">
    <source>
        <dbReference type="EMBL" id="CAG8780508.1"/>
    </source>
</evidence>
<dbReference type="EMBL" id="CAJVPW010060178">
    <property type="protein sequence ID" value="CAG8780508.1"/>
    <property type="molecule type" value="Genomic_DNA"/>
</dbReference>
<feature type="non-terminal residue" evidence="1">
    <location>
        <position position="1"/>
    </location>
</feature>
<evidence type="ECO:0000313" key="2">
    <source>
        <dbReference type="Proteomes" id="UP000789366"/>
    </source>
</evidence>
<proteinExistence type="predicted"/>
<sequence length="60" mass="6640">NEPKNPTNTKNRKSNFSLGIQGLKRSASFSKLIKVEVSLATAKEPKKKGNKMDLAQLQLL</sequence>
<dbReference type="Proteomes" id="UP000789366">
    <property type="component" value="Unassembled WGS sequence"/>
</dbReference>
<organism evidence="1 2">
    <name type="scientific">Cetraspora pellucida</name>
    <dbReference type="NCBI Taxonomy" id="1433469"/>
    <lineage>
        <taxon>Eukaryota</taxon>
        <taxon>Fungi</taxon>
        <taxon>Fungi incertae sedis</taxon>
        <taxon>Mucoromycota</taxon>
        <taxon>Glomeromycotina</taxon>
        <taxon>Glomeromycetes</taxon>
        <taxon>Diversisporales</taxon>
        <taxon>Gigasporaceae</taxon>
        <taxon>Cetraspora</taxon>
    </lineage>
</organism>
<protein>
    <submittedName>
        <fullName evidence="1">18055_t:CDS:1</fullName>
    </submittedName>
</protein>
<keyword evidence="2" id="KW-1185">Reference proteome</keyword>
<accession>A0ACA9R7S0</accession>
<gene>
    <name evidence="1" type="ORF">SPELUC_LOCUS16375</name>
</gene>